<evidence type="ECO:0000313" key="1">
    <source>
        <dbReference type="EMBL" id="MBK9717941.1"/>
    </source>
</evidence>
<dbReference type="EMBL" id="JADKFW010000005">
    <property type="protein sequence ID" value="MBK9717941.1"/>
    <property type="molecule type" value="Genomic_DNA"/>
</dbReference>
<protein>
    <submittedName>
        <fullName evidence="1">Uncharacterized protein</fullName>
    </submittedName>
</protein>
<proteinExistence type="predicted"/>
<gene>
    <name evidence="1" type="ORF">IPO85_10565</name>
</gene>
<reference evidence="1 2" key="1">
    <citation type="submission" date="2020-10" db="EMBL/GenBank/DDBJ databases">
        <title>Connecting structure to function with the recovery of over 1000 high-quality activated sludge metagenome-assembled genomes encoding full-length rRNA genes using long-read sequencing.</title>
        <authorList>
            <person name="Singleton C.M."/>
            <person name="Petriglieri F."/>
            <person name="Kristensen J.M."/>
            <person name="Kirkegaard R.H."/>
            <person name="Michaelsen T.Y."/>
            <person name="Andersen M.H."/>
            <person name="Karst S.M."/>
            <person name="Dueholm M.S."/>
            <person name="Nielsen P.H."/>
            <person name="Albertsen M."/>
        </authorList>
    </citation>
    <scope>NUCLEOTIDE SEQUENCE [LARGE SCALE GENOMIC DNA]</scope>
    <source>
        <strain evidence="1">Ribe_18-Q3-R11-54_BAT3C.373</strain>
    </source>
</reference>
<sequence length="184" mass="20193">MKKLFRRRIAYLFAISFHLVLLASLESKLLGQVLIPAICNESPGARWTTYMDWIKPTAPVTNGLVFSLQKYNLGSMPLTASAILTNTHNLTATGNVSFILSDRVGNSCLKEKNISLRNPVTCVSQLVTISGQFGVGRNPAPTPGFITLNGQLYKYLASSGDIHSFKREGINELLVIHIKKTSVN</sequence>
<organism evidence="1 2">
    <name type="scientific">Candidatus Defluviibacterium haderslevense</name>
    <dbReference type="NCBI Taxonomy" id="2981993"/>
    <lineage>
        <taxon>Bacteria</taxon>
        <taxon>Pseudomonadati</taxon>
        <taxon>Bacteroidota</taxon>
        <taxon>Saprospiria</taxon>
        <taxon>Saprospirales</taxon>
        <taxon>Saprospiraceae</taxon>
        <taxon>Candidatus Defluviibacterium</taxon>
    </lineage>
</organism>
<accession>A0A9D7XET1</accession>
<dbReference type="Proteomes" id="UP000808349">
    <property type="component" value="Unassembled WGS sequence"/>
</dbReference>
<dbReference type="AlphaFoldDB" id="A0A9D7XET1"/>
<comment type="caution">
    <text evidence="1">The sequence shown here is derived from an EMBL/GenBank/DDBJ whole genome shotgun (WGS) entry which is preliminary data.</text>
</comment>
<name>A0A9D7XET1_9BACT</name>
<evidence type="ECO:0000313" key="2">
    <source>
        <dbReference type="Proteomes" id="UP000808349"/>
    </source>
</evidence>